<organism evidence="2 3">
    <name type="scientific">Parachlamydia acanthamoebae</name>
    <dbReference type="NCBI Taxonomy" id="83552"/>
    <lineage>
        <taxon>Bacteria</taxon>
        <taxon>Pseudomonadati</taxon>
        <taxon>Chlamydiota</taxon>
        <taxon>Chlamydiia</taxon>
        <taxon>Parachlamydiales</taxon>
        <taxon>Parachlamydiaceae</taxon>
        <taxon>Parachlamydia</taxon>
    </lineage>
</organism>
<feature type="transmembrane region" description="Helical" evidence="1">
    <location>
        <begin position="29"/>
        <end position="51"/>
    </location>
</feature>
<keyword evidence="1" id="KW-0472">Membrane</keyword>
<dbReference type="GO" id="GO:0016020">
    <property type="term" value="C:membrane"/>
    <property type="evidence" value="ECO:0007669"/>
    <property type="project" value="InterPro"/>
</dbReference>
<dbReference type="PATRIC" id="fig|83552.4.peg.2356"/>
<dbReference type="InterPro" id="IPR034804">
    <property type="entry name" value="SQR/QFR_C/D"/>
</dbReference>
<name>A0A0C1E5A6_9BACT</name>
<dbReference type="AlphaFoldDB" id="A0A0C1E5A6"/>
<sequence>YHGFNGLWTFMISWGVTLTALSQRYMRHLATALMVIVAFLGMAAIWGTYWINLKS</sequence>
<dbReference type="SUPFAM" id="SSF81343">
    <property type="entry name" value="Fumarate reductase respiratory complex transmembrane subunits"/>
    <property type="match status" value="1"/>
</dbReference>
<dbReference type="Gene3D" id="1.20.1300.10">
    <property type="entry name" value="Fumarate reductase/succinate dehydrogenase, transmembrane subunit"/>
    <property type="match status" value="1"/>
</dbReference>
<keyword evidence="1" id="KW-1133">Transmembrane helix</keyword>
<comment type="caution">
    <text evidence="2">The sequence shown here is derived from an EMBL/GenBank/DDBJ whole genome shotgun (WGS) entry which is preliminary data.</text>
</comment>
<feature type="transmembrane region" description="Helical" evidence="1">
    <location>
        <begin position="6"/>
        <end position="22"/>
    </location>
</feature>
<dbReference type="EMBL" id="JSAM01000114">
    <property type="protein sequence ID" value="KIA76522.1"/>
    <property type="molecule type" value="Genomic_DNA"/>
</dbReference>
<evidence type="ECO:0000313" key="3">
    <source>
        <dbReference type="Proteomes" id="UP000031307"/>
    </source>
</evidence>
<proteinExistence type="predicted"/>
<reference evidence="2 3" key="1">
    <citation type="journal article" date="2014" name="Mol. Biol. Evol.">
        <title>Massive expansion of Ubiquitination-related gene families within the Chlamydiae.</title>
        <authorList>
            <person name="Domman D."/>
            <person name="Collingro A."/>
            <person name="Lagkouvardos I."/>
            <person name="Gehre L."/>
            <person name="Weinmaier T."/>
            <person name="Rattei T."/>
            <person name="Subtil A."/>
            <person name="Horn M."/>
        </authorList>
    </citation>
    <scope>NUCLEOTIDE SEQUENCE [LARGE SCALE GENOMIC DNA]</scope>
    <source>
        <strain evidence="2 3">OEW1</strain>
    </source>
</reference>
<accession>A0A0C1E5A6</accession>
<protein>
    <submittedName>
        <fullName evidence="2">Uncharacterized protein</fullName>
    </submittedName>
</protein>
<evidence type="ECO:0000256" key="1">
    <source>
        <dbReference type="SAM" id="Phobius"/>
    </source>
</evidence>
<gene>
    <name evidence="2" type="ORF">DB43_AD00010</name>
</gene>
<keyword evidence="1" id="KW-0812">Transmembrane</keyword>
<dbReference type="Proteomes" id="UP000031307">
    <property type="component" value="Unassembled WGS sequence"/>
</dbReference>
<feature type="non-terminal residue" evidence="2">
    <location>
        <position position="1"/>
    </location>
</feature>
<evidence type="ECO:0000313" key="2">
    <source>
        <dbReference type="EMBL" id="KIA76522.1"/>
    </source>
</evidence>